<feature type="binding site" evidence="6">
    <location>
        <position position="75"/>
    </location>
    <ligand>
        <name>FMN</name>
        <dbReference type="ChEBI" id="CHEBI:58210"/>
    </ligand>
</feature>
<keyword evidence="5 6" id="KW-0664">Pyridoxine biosynthesis</keyword>
<evidence type="ECO:0000256" key="2">
    <source>
        <dbReference type="ARBA" id="ARBA00022630"/>
    </source>
</evidence>
<comment type="cofactor">
    <cofactor evidence="6">
        <name>FMN</name>
        <dbReference type="ChEBI" id="CHEBI:58210"/>
    </cofactor>
    <text evidence="6">Binds 1 FMN per subunit.</text>
</comment>
<dbReference type="RefSeq" id="WP_377359774.1">
    <property type="nucleotide sequence ID" value="NZ_JBHTCM010000012.1"/>
</dbReference>
<evidence type="ECO:0000259" key="8">
    <source>
        <dbReference type="Pfam" id="PF10590"/>
    </source>
</evidence>
<feature type="binding site" evidence="6">
    <location>
        <begin position="53"/>
        <end position="58"/>
    </location>
    <ligand>
        <name>FMN</name>
        <dbReference type="ChEBI" id="CHEBI:58210"/>
    </ligand>
</feature>
<protein>
    <recommendedName>
        <fullName evidence="6">Pyridoxine/pyridoxamine 5'-phosphate oxidase</fullName>
        <ecNumber evidence="6">1.4.3.5</ecNumber>
    </recommendedName>
    <alternativeName>
        <fullName evidence="6">PNP/PMP oxidase</fullName>
        <shortName evidence="6">PNPOx</shortName>
    </alternativeName>
    <alternativeName>
        <fullName evidence="6">Pyridoxal 5'-phosphate synthase</fullName>
    </alternativeName>
</protein>
<proteinExistence type="inferred from homology"/>
<evidence type="ECO:0000259" key="7">
    <source>
        <dbReference type="Pfam" id="PF01243"/>
    </source>
</evidence>
<comment type="similarity">
    <text evidence="1 6">Belongs to the pyridoxamine 5'-phosphate oxidase family.</text>
</comment>
<feature type="binding site" evidence="6">
    <location>
        <begin position="183"/>
        <end position="185"/>
    </location>
    <ligand>
        <name>substrate</name>
    </ligand>
</feature>
<comment type="caution">
    <text evidence="9">The sequence shown here is derived from an EMBL/GenBank/DDBJ whole genome shotgun (WGS) entry which is preliminary data.</text>
</comment>
<keyword evidence="4 6" id="KW-0560">Oxidoreductase</keyword>
<dbReference type="HAMAP" id="MF_01629">
    <property type="entry name" value="PdxH"/>
    <property type="match status" value="1"/>
</dbReference>
<dbReference type="InterPro" id="IPR019740">
    <property type="entry name" value="Pyridox_Oxase_CS"/>
</dbReference>
<dbReference type="InterPro" id="IPR011576">
    <property type="entry name" value="Pyridox_Oxase_N"/>
</dbReference>
<feature type="binding site" evidence="6">
    <location>
        <position position="58"/>
    </location>
    <ligand>
        <name>substrate</name>
    </ligand>
</feature>
<feature type="binding site" evidence="6">
    <location>
        <begin position="68"/>
        <end position="69"/>
    </location>
    <ligand>
        <name>FMN</name>
        <dbReference type="ChEBI" id="CHEBI:58210"/>
    </ligand>
</feature>
<evidence type="ECO:0000256" key="3">
    <source>
        <dbReference type="ARBA" id="ARBA00022643"/>
    </source>
</evidence>
<comment type="pathway">
    <text evidence="6">Cofactor metabolism; pyridoxal 5'-phosphate salvage; pyridoxal 5'-phosphate from pyridoxamine 5'-phosphate: step 1/1.</text>
</comment>
<comment type="subunit">
    <text evidence="6">Homodimer.</text>
</comment>
<dbReference type="Pfam" id="PF10590">
    <property type="entry name" value="PNP_phzG_C"/>
    <property type="match status" value="1"/>
</dbReference>
<dbReference type="PANTHER" id="PTHR10851:SF0">
    <property type="entry name" value="PYRIDOXINE-5'-PHOSPHATE OXIDASE"/>
    <property type="match status" value="1"/>
</dbReference>
<keyword evidence="10" id="KW-1185">Reference proteome</keyword>
<dbReference type="Pfam" id="PF01243">
    <property type="entry name" value="PNPOx_N"/>
    <property type="match status" value="1"/>
</dbReference>
<sequence>MNAAPSPLSPAEAPADPFLFFRDWLAEAERTEPNDPTAMSLATVDADGRPSVRIVLLKRLDDRGFVFYTNTESRKGLQLAARPVAALCFHWKSLRRQVRIEGAVEPVTEAEADAYFASRPRGSRIGAWASQQSRPLESRAVLERRVAETETRYDGQEVPRPPHWSGYRVLPDDIEFWQDGEFRLHDRFRYRLSAAGWTCQRLYP</sequence>
<dbReference type="InterPro" id="IPR012349">
    <property type="entry name" value="Split_barrel_FMN-bd"/>
</dbReference>
<dbReference type="InterPro" id="IPR000659">
    <property type="entry name" value="Pyridox_Oxase"/>
</dbReference>
<feature type="binding site" evidence="6">
    <location>
        <position position="74"/>
    </location>
    <ligand>
        <name>FMN</name>
        <dbReference type="ChEBI" id="CHEBI:58210"/>
    </ligand>
</feature>
<accession>A0ABW2KY86</accession>
<dbReference type="EC" id="1.4.3.5" evidence="6"/>
<evidence type="ECO:0000313" key="9">
    <source>
        <dbReference type="EMBL" id="MFC7334093.1"/>
    </source>
</evidence>
<name>A0ABW2KY86_9PROT</name>
<organism evidence="9 10">
    <name type="scientific">Rhodocista pekingensis</name>
    <dbReference type="NCBI Taxonomy" id="201185"/>
    <lineage>
        <taxon>Bacteria</taxon>
        <taxon>Pseudomonadati</taxon>
        <taxon>Pseudomonadota</taxon>
        <taxon>Alphaproteobacteria</taxon>
        <taxon>Rhodospirillales</taxon>
        <taxon>Azospirillaceae</taxon>
        <taxon>Rhodocista</taxon>
    </lineage>
</organism>
<reference evidence="10" key="1">
    <citation type="journal article" date="2019" name="Int. J. Syst. Evol. Microbiol.">
        <title>The Global Catalogue of Microorganisms (GCM) 10K type strain sequencing project: providing services to taxonomists for standard genome sequencing and annotation.</title>
        <authorList>
            <consortium name="The Broad Institute Genomics Platform"/>
            <consortium name="The Broad Institute Genome Sequencing Center for Infectious Disease"/>
            <person name="Wu L."/>
            <person name="Ma J."/>
        </authorList>
    </citation>
    <scope>NUCLEOTIDE SEQUENCE [LARGE SCALE GENOMIC DNA]</scope>
    <source>
        <strain evidence="10">CGMCC 1.16275</strain>
    </source>
</reference>
<dbReference type="NCBIfam" id="NF004231">
    <property type="entry name" value="PRK05679.1"/>
    <property type="match status" value="1"/>
</dbReference>
<feature type="binding site" evidence="6">
    <location>
        <begin position="132"/>
        <end position="133"/>
    </location>
    <ligand>
        <name>FMN</name>
        <dbReference type="ChEBI" id="CHEBI:58210"/>
    </ligand>
</feature>
<feature type="domain" description="Pyridoxamine 5'-phosphate oxidase N-terminal" evidence="7">
    <location>
        <begin position="27"/>
        <end position="151"/>
    </location>
</feature>
<comment type="catalytic activity">
    <reaction evidence="6">
        <text>pyridoxamine 5'-phosphate + O2 + H2O = pyridoxal 5'-phosphate + H2O2 + NH4(+)</text>
        <dbReference type="Rhea" id="RHEA:15817"/>
        <dbReference type="ChEBI" id="CHEBI:15377"/>
        <dbReference type="ChEBI" id="CHEBI:15379"/>
        <dbReference type="ChEBI" id="CHEBI:16240"/>
        <dbReference type="ChEBI" id="CHEBI:28938"/>
        <dbReference type="ChEBI" id="CHEBI:58451"/>
        <dbReference type="ChEBI" id="CHEBI:597326"/>
        <dbReference type="EC" id="1.4.3.5"/>
    </reaction>
</comment>
<feature type="binding site" evidence="6">
    <location>
        <position position="123"/>
    </location>
    <ligand>
        <name>substrate</name>
    </ligand>
</feature>
<evidence type="ECO:0000256" key="1">
    <source>
        <dbReference type="ARBA" id="ARBA00007301"/>
    </source>
</evidence>
<dbReference type="PIRSF" id="PIRSF000190">
    <property type="entry name" value="Pyd_amn-ph_oxd"/>
    <property type="match status" value="1"/>
</dbReference>
<feature type="domain" description="Pyridoxine 5'-phosphate oxidase dimerisation C-terminal" evidence="8">
    <location>
        <begin position="164"/>
        <end position="204"/>
    </location>
</feature>
<comment type="pathway">
    <text evidence="6">Cofactor metabolism; pyridoxal 5'-phosphate salvage; pyridoxal 5'-phosphate from pyridoxine 5'-phosphate: step 1/1.</text>
</comment>
<evidence type="ECO:0000256" key="4">
    <source>
        <dbReference type="ARBA" id="ARBA00023002"/>
    </source>
</evidence>
<dbReference type="PANTHER" id="PTHR10851">
    <property type="entry name" value="PYRIDOXINE-5-PHOSPHATE OXIDASE"/>
    <property type="match status" value="1"/>
</dbReference>
<dbReference type="InterPro" id="IPR019576">
    <property type="entry name" value="Pyridoxamine_oxidase_dimer_C"/>
</dbReference>
<keyword evidence="3 6" id="KW-0288">FMN</keyword>
<feature type="binding site" evidence="6">
    <location>
        <position position="187"/>
    </location>
    <ligand>
        <name>FMN</name>
        <dbReference type="ChEBI" id="CHEBI:58210"/>
    </ligand>
</feature>
<dbReference type="PROSITE" id="PS01064">
    <property type="entry name" value="PYRIDOX_OXIDASE"/>
    <property type="match status" value="1"/>
</dbReference>
<comment type="function">
    <text evidence="6">Catalyzes the oxidation of either pyridoxine 5'-phosphate (PNP) or pyridoxamine 5'-phosphate (PMP) into pyridoxal 5'-phosphate (PLP).</text>
</comment>
<dbReference type="GO" id="GO:0004733">
    <property type="term" value="F:pyridoxamine phosphate oxidase activity"/>
    <property type="evidence" value="ECO:0007669"/>
    <property type="project" value="UniProtKB-EC"/>
</dbReference>
<evidence type="ECO:0000313" key="10">
    <source>
        <dbReference type="Proteomes" id="UP001596456"/>
    </source>
</evidence>
<comment type="catalytic activity">
    <reaction evidence="6">
        <text>pyridoxine 5'-phosphate + O2 = pyridoxal 5'-phosphate + H2O2</text>
        <dbReference type="Rhea" id="RHEA:15149"/>
        <dbReference type="ChEBI" id="CHEBI:15379"/>
        <dbReference type="ChEBI" id="CHEBI:16240"/>
        <dbReference type="ChEBI" id="CHEBI:58589"/>
        <dbReference type="ChEBI" id="CHEBI:597326"/>
        <dbReference type="EC" id="1.4.3.5"/>
    </reaction>
</comment>
<feature type="binding site" evidence="6">
    <location>
        <position position="97"/>
    </location>
    <ligand>
        <name>FMN</name>
        <dbReference type="ChEBI" id="CHEBI:58210"/>
    </ligand>
</feature>
<dbReference type="Proteomes" id="UP001596456">
    <property type="component" value="Unassembled WGS sequence"/>
</dbReference>
<feature type="binding site" evidence="6">
    <location>
        <position position="115"/>
    </location>
    <ligand>
        <name>substrate</name>
    </ligand>
</feature>
<feature type="binding site" evidence="6">
    <location>
        <position position="177"/>
    </location>
    <ligand>
        <name>FMN</name>
        <dbReference type="ChEBI" id="CHEBI:58210"/>
    </ligand>
</feature>
<gene>
    <name evidence="6 9" type="primary">pdxH</name>
    <name evidence="9" type="ORF">ACFQPS_13050</name>
</gene>
<evidence type="ECO:0000256" key="5">
    <source>
        <dbReference type="ARBA" id="ARBA00023096"/>
    </source>
</evidence>
<dbReference type="NCBIfam" id="TIGR00558">
    <property type="entry name" value="pdxH"/>
    <property type="match status" value="1"/>
</dbReference>
<feature type="binding site" evidence="6">
    <location>
        <position position="119"/>
    </location>
    <ligand>
        <name>substrate</name>
    </ligand>
</feature>
<evidence type="ECO:0000256" key="6">
    <source>
        <dbReference type="HAMAP-Rule" id="MF_01629"/>
    </source>
</evidence>
<dbReference type="SUPFAM" id="SSF50475">
    <property type="entry name" value="FMN-binding split barrel"/>
    <property type="match status" value="1"/>
</dbReference>
<dbReference type="Gene3D" id="2.30.110.10">
    <property type="entry name" value="Electron Transport, Fmn-binding Protein, Chain A"/>
    <property type="match status" value="1"/>
</dbReference>
<dbReference type="EMBL" id="JBHTCM010000012">
    <property type="protein sequence ID" value="MFC7334093.1"/>
    <property type="molecule type" value="Genomic_DNA"/>
</dbReference>
<keyword evidence="2 6" id="KW-0285">Flavoprotein</keyword>